<evidence type="ECO:0000259" key="2">
    <source>
        <dbReference type="Pfam" id="PF00561"/>
    </source>
</evidence>
<dbReference type="Proteomes" id="UP000199632">
    <property type="component" value="Unassembled WGS sequence"/>
</dbReference>
<dbReference type="InterPro" id="IPR029058">
    <property type="entry name" value="AB_hydrolase_fold"/>
</dbReference>
<dbReference type="PANTHER" id="PTHR43798">
    <property type="entry name" value="MONOACYLGLYCEROL LIPASE"/>
    <property type="match status" value="1"/>
</dbReference>
<accession>A0A1H3UM84</accession>
<dbReference type="GO" id="GO:0016787">
    <property type="term" value="F:hydrolase activity"/>
    <property type="evidence" value="ECO:0007669"/>
    <property type="project" value="UniProtKB-KW"/>
</dbReference>
<protein>
    <submittedName>
        <fullName evidence="3">Pimeloyl-ACP methyl ester carboxylesterase</fullName>
    </submittedName>
</protein>
<keyword evidence="1" id="KW-0378">Hydrolase</keyword>
<dbReference type="InterPro" id="IPR000073">
    <property type="entry name" value="AB_hydrolase_1"/>
</dbReference>
<proteinExistence type="predicted"/>
<dbReference type="PRINTS" id="PR00111">
    <property type="entry name" value="ABHYDROLASE"/>
</dbReference>
<evidence type="ECO:0000256" key="1">
    <source>
        <dbReference type="ARBA" id="ARBA00022801"/>
    </source>
</evidence>
<evidence type="ECO:0000313" key="3">
    <source>
        <dbReference type="EMBL" id="SDZ63540.1"/>
    </source>
</evidence>
<keyword evidence="4" id="KW-1185">Reference proteome</keyword>
<gene>
    <name evidence="3" type="ORF">SAMN05421684_7539</name>
</gene>
<dbReference type="Gene3D" id="3.40.50.1820">
    <property type="entry name" value="alpha/beta hydrolase"/>
    <property type="match status" value="1"/>
</dbReference>
<dbReference type="Pfam" id="PF00561">
    <property type="entry name" value="Abhydrolase_1"/>
    <property type="match status" value="1"/>
</dbReference>
<dbReference type="STRING" id="137265.SAMN05421684_7539"/>
<name>A0A1H3UM84_9ACTN</name>
<sequence length="260" mass="27587">MESGGVTLSCRHGGVGDGLVVLLHGLAGSAGELAPTAQALVADHRVIAFDQRGHGDSTRRPSDVSREAYVADVLAVLDALGGADVAHVTLVGQSMGAHTALLTAAWHPDRVKRLVLLEGGVGGGADRDYPQRLGTWFASWPVPFPDAETAVTFLGGTAIAAAWARDLEKRPDGLWPRFDADIMAKAIGAVAARARWLEWARITARTTLVRGSRGTVPDNEVDRMLAMRPDVDHVVIPDAGHDAHLDEPAAWLATLTELLR</sequence>
<dbReference type="InterPro" id="IPR050266">
    <property type="entry name" value="AB_hydrolase_sf"/>
</dbReference>
<dbReference type="SUPFAM" id="SSF53474">
    <property type="entry name" value="alpha/beta-Hydrolases"/>
    <property type="match status" value="1"/>
</dbReference>
<organism evidence="3 4">
    <name type="scientific">Asanoa ishikariensis</name>
    <dbReference type="NCBI Taxonomy" id="137265"/>
    <lineage>
        <taxon>Bacteria</taxon>
        <taxon>Bacillati</taxon>
        <taxon>Actinomycetota</taxon>
        <taxon>Actinomycetes</taxon>
        <taxon>Micromonosporales</taxon>
        <taxon>Micromonosporaceae</taxon>
        <taxon>Asanoa</taxon>
    </lineage>
</organism>
<evidence type="ECO:0000313" key="4">
    <source>
        <dbReference type="Proteomes" id="UP000199632"/>
    </source>
</evidence>
<dbReference type="EMBL" id="FNQB01000005">
    <property type="protein sequence ID" value="SDZ63540.1"/>
    <property type="molecule type" value="Genomic_DNA"/>
</dbReference>
<feature type="domain" description="AB hydrolase-1" evidence="2">
    <location>
        <begin position="19"/>
        <end position="248"/>
    </location>
</feature>
<dbReference type="GO" id="GO:0016020">
    <property type="term" value="C:membrane"/>
    <property type="evidence" value="ECO:0007669"/>
    <property type="project" value="TreeGrafter"/>
</dbReference>
<dbReference type="AlphaFoldDB" id="A0A1H3UM84"/>
<reference evidence="4" key="1">
    <citation type="submission" date="2016-10" db="EMBL/GenBank/DDBJ databases">
        <authorList>
            <person name="Varghese N."/>
            <person name="Submissions S."/>
        </authorList>
    </citation>
    <scope>NUCLEOTIDE SEQUENCE [LARGE SCALE GENOMIC DNA]</scope>
    <source>
        <strain evidence="4">DSM 44718</strain>
    </source>
</reference>
<dbReference type="PANTHER" id="PTHR43798:SF31">
    <property type="entry name" value="AB HYDROLASE SUPERFAMILY PROTEIN YCLE"/>
    <property type="match status" value="1"/>
</dbReference>